<protein>
    <recommendedName>
        <fullName evidence="3">PLD-like domain-containing protein</fullName>
    </recommendedName>
</protein>
<dbReference type="SUPFAM" id="SSF56024">
    <property type="entry name" value="Phospholipase D/nuclease"/>
    <property type="match status" value="1"/>
</dbReference>
<reference evidence="1 2" key="1">
    <citation type="submission" date="2016-06" db="EMBL/GenBank/DDBJ databases">
        <authorList>
            <person name="Kjaerup R.B."/>
            <person name="Dalgaard T.S."/>
            <person name="Juul-Madsen H.R."/>
        </authorList>
    </citation>
    <scope>NUCLEOTIDE SEQUENCE [LARGE SCALE GENOMIC DNA]</scope>
    <source>
        <strain evidence="1 2">DSM 45248</strain>
    </source>
</reference>
<dbReference type="PATRIC" id="fig|299146.4.peg.2878"/>
<organism evidence="1 2">
    <name type="scientific">Micromonospora narathiwatensis</name>
    <dbReference type="NCBI Taxonomy" id="299146"/>
    <lineage>
        <taxon>Bacteria</taxon>
        <taxon>Bacillati</taxon>
        <taxon>Actinomycetota</taxon>
        <taxon>Actinomycetes</taxon>
        <taxon>Micromonosporales</taxon>
        <taxon>Micromonosporaceae</taxon>
        <taxon>Micromonospora</taxon>
    </lineage>
</organism>
<proteinExistence type="predicted"/>
<evidence type="ECO:0000313" key="1">
    <source>
        <dbReference type="EMBL" id="SBT46996.1"/>
    </source>
</evidence>
<dbReference type="AlphaFoldDB" id="A0A1A8ZSZ1"/>
<dbReference type="RefSeq" id="WP_091195404.1">
    <property type="nucleotide sequence ID" value="NZ_LT594324.1"/>
</dbReference>
<accession>A0A1A8ZSZ1</accession>
<keyword evidence="2" id="KW-1185">Reference proteome</keyword>
<sequence length="279" mass="28371">MARVLDALTPLTGLLTQAGDPVAAAHRLAASAAAGAAGCTLVAQLQAAVADSSLARVVLQHAGVLDPAGAVTLDAAVRLAQAAVLAEAHAADTDRWELVLTVPGFLRLALDELVAVHGEAARPVETTRAVLEVAGRADRRLLIGAPFLHGEFVGLLAPHVQRVLAGGGQVVVVTRALSVAAPGRSSANAAAVTVLRDAAAAVGGTLTVRSWEESGLGIHFKVVIAYGHAAYLGSANPTLAGSAGHAEAGVLLHGPRLVPLERWLDAVCDELARRRLPQA</sequence>
<evidence type="ECO:0000313" key="2">
    <source>
        <dbReference type="Proteomes" id="UP000198765"/>
    </source>
</evidence>
<dbReference type="EMBL" id="LT594324">
    <property type="protein sequence ID" value="SBT46996.1"/>
    <property type="molecule type" value="Genomic_DNA"/>
</dbReference>
<gene>
    <name evidence="1" type="ORF">GA0070621_2777</name>
</gene>
<dbReference type="OrthoDB" id="4085222at2"/>
<dbReference type="Proteomes" id="UP000198765">
    <property type="component" value="Chromosome I"/>
</dbReference>
<dbReference type="Gene3D" id="3.30.870.10">
    <property type="entry name" value="Endonuclease Chain A"/>
    <property type="match status" value="1"/>
</dbReference>
<evidence type="ECO:0008006" key="3">
    <source>
        <dbReference type="Google" id="ProtNLM"/>
    </source>
</evidence>
<dbReference type="CDD" id="cd00138">
    <property type="entry name" value="PLDc_SF"/>
    <property type="match status" value="1"/>
</dbReference>
<name>A0A1A8ZSZ1_9ACTN</name>